<feature type="domain" description="Nudix hydrolase" evidence="1">
    <location>
        <begin position="22"/>
        <end position="111"/>
    </location>
</feature>
<dbReference type="GO" id="GO:0003824">
    <property type="term" value="F:catalytic activity"/>
    <property type="evidence" value="ECO:0007669"/>
    <property type="project" value="UniProtKB-ARBA"/>
</dbReference>
<dbReference type="Gene3D" id="3.90.79.10">
    <property type="entry name" value="Nucleoside Triphosphate Pyrophosphohydrolase"/>
    <property type="match status" value="1"/>
</dbReference>
<dbReference type="InterPro" id="IPR036390">
    <property type="entry name" value="WH_DNA-bd_sf"/>
</dbReference>
<dbReference type="SUPFAM" id="SSF55811">
    <property type="entry name" value="Nudix"/>
    <property type="match status" value="1"/>
</dbReference>
<evidence type="ECO:0000259" key="1">
    <source>
        <dbReference type="Pfam" id="PF00293"/>
    </source>
</evidence>
<sequence>MSEDAFLATYDPSAYGRLALTVDVVLLGLRDGRPAALLLKRDEPPQAGLWALPGGFVGVAETLEAAADRVLREKAGLSGLHLEQLYTFGAIDRDPRMRIVSVAYLALLPETAFAAAARNGAGLRPAVIEVPWAGEAGGPVAVRAPEDGQERGPLPLAFDHADILALAILRLRGKLDYSSVGFALLPDRFTLRQLQDVHEAILGTALNKPAFRRRMLDRGWLEPTGARAAGTSFRPPELYRFRQPR</sequence>
<dbReference type="PANTHER" id="PTHR43736:SF4">
    <property type="entry name" value="SLR1690 PROTEIN"/>
    <property type="match status" value="1"/>
</dbReference>
<dbReference type="InterPro" id="IPR000086">
    <property type="entry name" value="NUDIX_hydrolase_dom"/>
</dbReference>
<dbReference type="Pfam" id="PF21906">
    <property type="entry name" value="WHD_NrtR"/>
    <property type="match status" value="1"/>
</dbReference>
<dbReference type="OrthoDB" id="9761969at2"/>
<name>A0A1I3YPT9_9HYPH</name>
<dbReference type="PANTHER" id="PTHR43736">
    <property type="entry name" value="ADP-RIBOSE PYROPHOSPHATASE"/>
    <property type="match status" value="1"/>
</dbReference>
<dbReference type="SUPFAM" id="SSF46785">
    <property type="entry name" value="Winged helix' DNA-binding domain"/>
    <property type="match status" value="1"/>
</dbReference>
<dbReference type="Gene3D" id="1.10.10.10">
    <property type="entry name" value="Winged helix-like DNA-binding domain superfamily/Winged helix DNA-binding domain"/>
    <property type="match status" value="1"/>
</dbReference>
<evidence type="ECO:0000313" key="4">
    <source>
        <dbReference type="Proteomes" id="UP000198804"/>
    </source>
</evidence>
<keyword evidence="4" id="KW-1185">Reference proteome</keyword>
<organism evidence="3 4">
    <name type="scientific">Methylorubrum salsuginis</name>
    <dbReference type="NCBI Taxonomy" id="414703"/>
    <lineage>
        <taxon>Bacteria</taxon>
        <taxon>Pseudomonadati</taxon>
        <taxon>Pseudomonadota</taxon>
        <taxon>Alphaproteobacteria</taxon>
        <taxon>Hyphomicrobiales</taxon>
        <taxon>Methylobacteriaceae</taxon>
        <taxon>Methylorubrum</taxon>
    </lineage>
</organism>
<evidence type="ECO:0000313" key="3">
    <source>
        <dbReference type="EMBL" id="SFK33888.1"/>
    </source>
</evidence>
<dbReference type="STRING" id="414703.SAMN04488125_101307"/>
<evidence type="ECO:0000259" key="2">
    <source>
        <dbReference type="Pfam" id="PF21906"/>
    </source>
</evidence>
<dbReference type="InterPro" id="IPR015797">
    <property type="entry name" value="NUDIX_hydrolase-like_dom_sf"/>
</dbReference>
<dbReference type="EMBL" id="FOSV01000001">
    <property type="protein sequence ID" value="SFK33888.1"/>
    <property type="molecule type" value="Genomic_DNA"/>
</dbReference>
<feature type="domain" description="NrtR DNA-binding winged helix" evidence="2">
    <location>
        <begin position="181"/>
        <end position="241"/>
    </location>
</feature>
<dbReference type="RefSeq" id="WP_091941233.1">
    <property type="nucleotide sequence ID" value="NZ_FOSV01000001.1"/>
</dbReference>
<dbReference type="Pfam" id="PF00293">
    <property type="entry name" value="NUDIX"/>
    <property type="match status" value="1"/>
</dbReference>
<dbReference type="InterPro" id="IPR036388">
    <property type="entry name" value="WH-like_DNA-bd_sf"/>
</dbReference>
<reference evidence="4" key="1">
    <citation type="submission" date="2016-10" db="EMBL/GenBank/DDBJ databases">
        <authorList>
            <person name="Varghese N."/>
            <person name="Submissions S."/>
        </authorList>
    </citation>
    <scope>NUCLEOTIDE SEQUENCE [LARGE SCALE GENOMIC DNA]</scope>
    <source>
        <strain evidence="4">CGMCC 1.6474</strain>
    </source>
</reference>
<dbReference type="Proteomes" id="UP000198804">
    <property type="component" value="Unassembled WGS sequence"/>
</dbReference>
<gene>
    <name evidence="3" type="ORF">SAMN04488125_101307</name>
</gene>
<dbReference type="AlphaFoldDB" id="A0A1I3YPT9"/>
<dbReference type="CDD" id="cd18873">
    <property type="entry name" value="NUDIX_NadM_like"/>
    <property type="match status" value="1"/>
</dbReference>
<dbReference type="InterPro" id="IPR054105">
    <property type="entry name" value="WHD_NrtR"/>
</dbReference>
<protein>
    <submittedName>
        <fullName evidence="3">8-oxo-dGTP diphosphatase</fullName>
    </submittedName>
</protein>
<proteinExistence type="predicted"/>
<accession>A0A1I3YPT9</accession>